<proteinExistence type="predicted"/>
<organism evidence="1 2">
    <name type="scientific">Patiriisocius marinistellae</name>
    <dbReference type="NCBI Taxonomy" id="2494560"/>
    <lineage>
        <taxon>Bacteria</taxon>
        <taxon>Pseudomonadati</taxon>
        <taxon>Bacteroidota</taxon>
        <taxon>Flavobacteriia</taxon>
        <taxon>Flavobacteriales</taxon>
        <taxon>Flavobacteriaceae</taxon>
        <taxon>Patiriisocius</taxon>
    </lineage>
</organism>
<name>A0A5J4FSH6_9FLAO</name>
<evidence type="ECO:0000313" key="2">
    <source>
        <dbReference type="Proteomes" id="UP000326994"/>
    </source>
</evidence>
<dbReference type="EMBL" id="BKCF01000001">
    <property type="protein sequence ID" value="GEQ85027.1"/>
    <property type="molecule type" value="Genomic_DNA"/>
</dbReference>
<reference evidence="1 2" key="1">
    <citation type="submission" date="2019-08" db="EMBL/GenBank/DDBJ databases">
        <title>Ulvibacter marinistellae sp. nov., isolated from a starfish, Patiria pectinifera.</title>
        <authorList>
            <person name="Kawano K."/>
            <person name="Ushijima N."/>
            <person name="Kihara M."/>
            <person name="Itoh H."/>
        </authorList>
    </citation>
    <scope>NUCLEOTIDE SEQUENCE [LARGE SCALE GENOMIC DNA]</scope>
    <source>
        <strain evidence="1 2">KK4</strain>
    </source>
</reference>
<dbReference type="AlphaFoldDB" id="A0A5J4FSH6"/>
<keyword evidence="2" id="KW-1185">Reference proteome</keyword>
<comment type="caution">
    <text evidence="1">The sequence shown here is derived from an EMBL/GenBank/DDBJ whole genome shotgun (WGS) entry which is preliminary data.</text>
</comment>
<sequence length="66" mass="7483">MIKRSVIGYVASSKMVFPAIVIKMTYFGKNEYENTGSNKLHNEILTKARAANLLAATQAFWLFIDR</sequence>
<evidence type="ECO:0000313" key="1">
    <source>
        <dbReference type="EMBL" id="GEQ85027.1"/>
    </source>
</evidence>
<dbReference type="Proteomes" id="UP000326994">
    <property type="component" value="Unassembled WGS sequence"/>
</dbReference>
<gene>
    <name evidence="1" type="ORF">ULMS_05350</name>
</gene>
<protein>
    <submittedName>
        <fullName evidence="1">Uncharacterized protein</fullName>
    </submittedName>
</protein>
<accession>A0A5J4FSH6</accession>